<dbReference type="InterPro" id="IPR016007">
    <property type="entry name" value="Alpha_rhamnosid"/>
</dbReference>
<evidence type="ECO:0000256" key="1">
    <source>
        <dbReference type="ARBA" id="ARBA00022801"/>
    </source>
</evidence>
<reference evidence="5" key="1">
    <citation type="journal article" date="2023" name="Mol. Phylogenet. Evol.">
        <title>Genome-scale phylogeny and comparative genomics of the fungal order Sordariales.</title>
        <authorList>
            <person name="Hensen N."/>
            <person name="Bonometti L."/>
            <person name="Westerberg I."/>
            <person name="Brannstrom I.O."/>
            <person name="Guillou S."/>
            <person name="Cros-Aarteil S."/>
            <person name="Calhoun S."/>
            <person name="Haridas S."/>
            <person name="Kuo A."/>
            <person name="Mondo S."/>
            <person name="Pangilinan J."/>
            <person name="Riley R."/>
            <person name="LaButti K."/>
            <person name="Andreopoulos B."/>
            <person name="Lipzen A."/>
            <person name="Chen C."/>
            <person name="Yan M."/>
            <person name="Daum C."/>
            <person name="Ng V."/>
            <person name="Clum A."/>
            <person name="Steindorff A."/>
            <person name="Ohm R.A."/>
            <person name="Martin F."/>
            <person name="Silar P."/>
            <person name="Natvig D.O."/>
            <person name="Lalanne C."/>
            <person name="Gautier V."/>
            <person name="Ament-Velasquez S.L."/>
            <person name="Kruys A."/>
            <person name="Hutchinson M.I."/>
            <person name="Powell A.J."/>
            <person name="Barry K."/>
            <person name="Miller A.N."/>
            <person name="Grigoriev I.V."/>
            <person name="Debuchy R."/>
            <person name="Gladieux P."/>
            <person name="Hiltunen Thoren M."/>
            <person name="Johannesson H."/>
        </authorList>
    </citation>
    <scope>NUCLEOTIDE SEQUENCE</scope>
    <source>
        <strain evidence="5">CBS 538.74</strain>
    </source>
</reference>
<dbReference type="AlphaFoldDB" id="A0AAN6VP57"/>
<dbReference type="PANTHER" id="PTHR33307">
    <property type="entry name" value="ALPHA-RHAMNOSIDASE (EUROFUNG)"/>
    <property type="match status" value="1"/>
</dbReference>
<gene>
    <name evidence="5" type="ORF">C8A00DRAFT_32233</name>
</gene>
<dbReference type="InterPro" id="IPR035398">
    <property type="entry name" value="Bac_rhamnosid_C"/>
</dbReference>
<dbReference type="PANTHER" id="PTHR33307:SF6">
    <property type="entry name" value="ALPHA-RHAMNOSIDASE (EUROFUNG)-RELATED"/>
    <property type="match status" value="1"/>
</dbReference>
<reference evidence="5" key="2">
    <citation type="submission" date="2023-05" db="EMBL/GenBank/DDBJ databases">
        <authorList>
            <consortium name="Lawrence Berkeley National Laboratory"/>
            <person name="Steindorff A."/>
            <person name="Hensen N."/>
            <person name="Bonometti L."/>
            <person name="Westerberg I."/>
            <person name="Brannstrom I.O."/>
            <person name="Guillou S."/>
            <person name="Cros-Aarteil S."/>
            <person name="Calhoun S."/>
            <person name="Haridas S."/>
            <person name="Kuo A."/>
            <person name="Mondo S."/>
            <person name="Pangilinan J."/>
            <person name="Riley R."/>
            <person name="Labutti K."/>
            <person name="Andreopoulos B."/>
            <person name="Lipzen A."/>
            <person name="Chen C."/>
            <person name="Yanf M."/>
            <person name="Daum C."/>
            <person name="Ng V."/>
            <person name="Clum A."/>
            <person name="Ohm R."/>
            <person name="Martin F."/>
            <person name="Silar P."/>
            <person name="Natvig D."/>
            <person name="Lalanne C."/>
            <person name="Gautier V."/>
            <person name="Ament-Velasquez S.L."/>
            <person name="Kruys A."/>
            <person name="Hutchinson M.I."/>
            <person name="Powell A.J."/>
            <person name="Barry K."/>
            <person name="Miller A.N."/>
            <person name="Grigoriev I.V."/>
            <person name="Debuchy R."/>
            <person name="Gladieux P."/>
            <person name="Thoren M.H."/>
            <person name="Johannesson H."/>
        </authorList>
    </citation>
    <scope>NUCLEOTIDE SEQUENCE</scope>
    <source>
        <strain evidence="5">CBS 538.74</strain>
    </source>
</reference>
<comment type="caution">
    <text evidence="5">The sequence shown here is derived from an EMBL/GenBank/DDBJ whole genome shotgun (WGS) entry which is preliminary data.</text>
</comment>
<dbReference type="InterPro" id="IPR035396">
    <property type="entry name" value="Bac_rhamnosid6H"/>
</dbReference>
<evidence type="ECO:0000259" key="3">
    <source>
        <dbReference type="Pfam" id="PF17389"/>
    </source>
</evidence>
<feature type="domain" description="Alpha-L-rhamnosidase six-hairpin glycosidase" evidence="3">
    <location>
        <begin position="201"/>
        <end position="288"/>
    </location>
</feature>
<dbReference type="EMBL" id="MU856898">
    <property type="protein sequence ID" value="KAK4154964.1"/>
    <property type="molecule type" value="Genomic_DNA"/>
</dbReference>
<evidence type="ECO:0000259" key="4">
    <source>
        <dbReference type="Pfam" id="PF17390"/>
    </source>
</evidence>
<sequence length="377" mass="41333">MESGTTSFTAGGQQSRSQRLCTRLAEIYDGEKYDATLEVPFWSSTEPHATTTPPSSAWEPAISLSPLPTSVELVAGFGEPVWRVETVQPVQKILKRLLGPRDHKVTLSHAEVLEGGELGTRPLRHCKATDEYTLKGAAEGEHYEPRFTFHGFRYAQIDGWPGDLDLVSIEAVVRHTDMKSAGSFECSDRLLNRLYQNVSVLVYDCFNMLKNWLIDLEHDQGVLDGVPPMVSPNATLPDPVWRPGILSILAQQYNSMMTWMRVLPRNKSGATHPWDTSVFQLGDWLDPAKFLHERVAGLCRLEPGWTRCRVAPAVGAEFTTSASASYVTPRGTVSCAWHTRAVAGGGGGGDGMEVMQLDVSVPYGTMVEVVNAADGDG</sequence>
<evidence type="ECO:0000313" key="6">
    <source>
        <dbReference type="Proteomes" id="UP001302745"/>
    </source>
</evidence>
<accession>A0AAN6VP57</accession>
<proteinExistence type="predicted"/>
<dbReference type="Pfam" id="PF05592">
    <property type="entry name" value="Bac_rhamnosid"/>
    <property type="match status" value="1"/>
</dbReference>
<dbReference type="Pfam" id="PF17389">
    <property type="entry name" value="Bac_rhamnosid6H"/>
    <property type="match status" value="1"/>
</dbReference>
<name>A0AAN6VP57_9PEZI</name>
<dbReference type="Proteomes" id="UP001302745">
    <property type="component" value="Unassembled WGS sequence"/>
</dbReference>
<feature type="domain" description="Alpha-L-rhamnosidase C-terminal" evidence="4">
    <location>
        <begin position="297"/>
        <end position="370"/>
    </location>
</feature>
<protein>
    <submittedName>
        <fullName evidence="5">Bacterial alpha-L-rhamnosidase-domain-containing protein</fullName>
    </submittedName>
</protein>
<dbReference type="InterPro" id="IPR008902">
    <property type="entry name" value="Rhamnosid_concanavalin"/>
</dbReference>
<keyword evidence="6" id="KW-1185">Reference proteome</keyword>
<organism evidence="5 6">
    <name type="scientific">Chaetomidium leptoderma</name>
    <dbReference type="NCBI Taxonomy" id="669021"/>
    <lineage>
        <taxon>Eukaryota</taxon>
        <taxon>Fungi</taxon>
        <taxon>Dikarya</taxon>
        <taxon>Ascomycota</taxon>
        <taxon>Pezizomycotina</taxon>
        <taxon>Sordariomycetes</taxon>
        <taxon>Sordariomycetidae</taxon>
        <taxon>Sordariales</taxon>
        <taxon>Chaetomiaceae</taxon>
        <taxon>Chaetomidium</taxon>
    </lineage>
</organism>
<dbReference type="GO" id="GO:0016787">
    <property type="term" value="F:hydrolase activity"/>
    <property type="evidence" value="ECO:0007669"/>
    <property type="project" value="UniProtKB-KW"/>
</dbReference>
<dbReference type="Pfam" id="PF17390">
    <property type="entry name" value="Bac_rhamnosid_C"/>
    <property type="match status" value="1"/>
</dbReference>
<evidence type="ECO:0000313" key="5">
    <source>
        <dbReference type="EMBL" id="KAK4154964.1"/>
    </source>
</evidence>
<keyword evidence="1" id="KW-0378">Hydrolase</keyword>
<feature type="domain" description="Alpha-L-rhamnosidase concanavalin-like" evidence="2">
    <location>
        <begin position="99"/>
        <end position="173"/>
    </location>
</feature>
<evidence type="ECO:0000259" key="2">
    <source>
        <dbReference type="Pfam" id="PF05592"/>
    </source>
</evidence>
<dbReference type="Gene3D" id="2.60.120.260">
    <property type="entry name" value="Galactose-binding domain-like"/>
    <property type="match status" value="1"/>
</dbReference>
<dbReference type="Gene3D" id="2.60.420.10">
    <property type="entry name" value="Maltose phosphorylase, domain 3"/>
    <property type="match status" value="1"/>
</dbReference>